<dbReference type="PROSITE" id="PS50297">
    <property type="entry name" value="ANK_REP_REGION"/>
    <property type="match status" value="1"/>
</dbReference>
<dbReference type="PANTHER" id="PTHR47303">
    <property type="match status" value="1"/>
</dbReference>
<evidence type="ECO:0000313" key="2">
    <source>
        <dbReference type="EMBL" id="CAA0842397.1"/>
    </source>
</evidence>
<dbReference type="Pfam" id="PF12796">
    <property type="entry name" value="Ank_2"/>
    <property type="match status" value="1"/>
</dbReference>
<dbReference type="SUPFAM" id="SSF48403">
    <property type="entry name" value="Ankyrin repeat"/>
    <property type="match status" value="1"/>
</dbReference>
<protein>
    <submittedName>
        <fullName evidence="2">Ankyrin repeat family protein</fullName>
    </submittedName>
</protein>
<accession>A0A9N7P497</accession>
<dbReference type="PROSITE" id="PS50088">
    <property type="entry name" value="ANK_REPEAT"/>
    <property type="match status" value="1"/>
</dbReference>
<evidence type="ECO:0000313" key="3">
    <source>
        <dbReference type="Proteomes" id="UP001153555"/>
    </source>
</evidence>
<name>A0A9N7P497_STRHE</name>
<dbReference type="OrthoDB" id="1925304at2759"/>
<keyword evidence="1" id="KW-0040">ANK repeat</keyword>
<dbReference type="InterPro" id="IPR002110">
    <property type="entry name" value="Ankyrin_rpt"/>
</dbReference>
<proteinExistence type="predicted"/>
<sequence>MVIVGVRGGGIRELLLKLMNGLSADHSFSLFLFPNFSSIQKNYKSVVTLVSGNKASSPPTAADQSFPSYLTTVNVSNFVSSELSGDRRSSNYPSWRQQFLCLLEAHDLTRFIGGTIPLLNPPPAVPFLAADEDDSPGKFEIPAPPLRRRTSGGHLMTIMWRGGRTEWSKGGFLGHWPTRCCRRWPIWPPPEVCGPNSRRTSAGLPQPPAPQLQGIEDEWQLSLYRATLMTDWERAEQIINLHPQATTARIGFTLETSLHIAVGTGKALDFVRNLVYIIPSDDLGVKDELGYTALHVAALTGNTDAARILVRKKPDLVHVRDNIGSFPVHVAALSAHRETLVYLISMCEYVLMNPYHGEEGLKLLCYMIDADILGGCVYGLVL</sequence>
<comment type="caution">
    <text evidence="2">The sequence shown here is derived from an EMBL/GenBank/DDBJ whole genome shotgun (WGS) entry which is preliminary data.</text>
</comment>
<feature type="repeat" description="ANK" evidence="1">
    <location>
        <begin position="289"/>
        <end position="321"/>
    </location>
</feature>
<evidence type="ECO:0000256" key="1">
    <source>
        <dbReference type="PROSITE-ProRule" id="PRU00023"/>
    </source>
</evidence>
<reference evidence="2" key="1">
    <citation type="submission" date="2019-12" db="EMBL/GenBank/DDBJ databases">
        <authorList>
            <person name="Scholes J."/>
        </authorList>
    </citation>
    <scope>NUCLEOTIDE SEQUENCE</scope>
</reference>
<keyword evidence="3" id="KW-1185">Reference proteome</keyword>
<dbReference type="Gene3D" id="1.25.40.20">
    <property type="entry name" value="Ankyrin repeat-containing domain"/>
    <property type="match status" value="1"/>
</dbReference>
<dbReference type="PANTHER" id="PTHR47303:SF1">
    <property type="entry name" value="NF-KAPPA-B INHIBITOR BETA"/>
    <property type="match status" value="1"/>
</dbReference>
<dbReference type="Proteomes" id="UP001153555">
    <property type="component" value="Unassembled WGS sequence"/>
</dbReference>
<dbReference type="EMBL" id="CACSLK010034598">
    <property type="protein sequence ID" value="CAA0842397.1"/>
    <property type="molecule type" value="Genomic_DNA"/>
</dbReference>
<dbReference type="SMART" id="SM00248">
    <property type="entry name" value="ANK"/>
    <property type="match status" value="3"/>
</dbReference>
<organism evidence="2 3">
    <name type="scientific">Striga hermonthica</name>
    <name type="common">Purple witchweed</name>
    <name type="synonym">Buchnera hermonthica</name>
    <dbReference type="NCBI Taxonomy" id="68872"/>
    <lineage>
        <taxon>Eukaryota</taxon>
        <taxon>Viridiplantae</taxon>
        <taxon>Streptophyta</taxon>
        <taxon>Embryophyta</taxon>
        <taxon>Tracheophyta</taxon>
        <taxon>Spermatophyta</taxon>
        <taxon>Magnoliopsida</taxon>
        <taxon>eudicotyledons</taxon>
        <taxon>Gunneridae</taxon>
        <taxon>Pentapetalae</taxon>
        <taxon>asterids</taxon>
        <taxon>lamiids</taxon>
        <taxon>Lamiales</taxon>
        <taxon>Orobanchaceae</taxon>
        <taxon>Buchnereae</taxon>
        <taxon>Striga</taxon>
    </lineage>
</organism>
<dbReference type="InterPro" id="IPR036770">
    <property type="entry name" value="Ankyrin_rpt-contain_sf"/>
</dbReference>
<dbReference type="AlphaFoldDB" id="A0A9N7P497"/>
<gene>
    <name evidence="2" type="ORF">SHERM_08259</name>
</gene>